<organism evidence="3 4">
    <name type="scientific">Hymenobacter ruricola</name>
    <dbReference type="NCBI Taxonomy" id="2791023"/>
    <lineage>
        <taxon>Bacteria</taxon>
        <taxon>Pseudomonadati</taxon>
        <taxon>Bacteroidota</taxon>
        <taxon>Cytophagia</taxon>
        <taxon>Cytophagales</taxon>
        <taxon>Hymenobacteraceae</taxon>
        <taxon>Hymenobacter</taxon>
    </lineage>
</organism>
<dbReference type="RefSeq" id="WP_196292779.1">
    <property type="nucleotide sequence ID" value="NZ_JADQDM010000003.1"/>
</dbReference>
<dbReference type="Proteomes" id="UP000618931">
    <property type="component" value="Unassembled WGS sequence"/>
</dbReference>
<evidence type="ECO:0000313" key="3">
    <source>
        <dbReference type="EMBL" id="MBF9221331.1"/>
    </source>
</evidence>
<dbReference type="PROSITE" id="PS51781">
    <property type="entry name" value="SH3B"/>
    <property type="match status" value="1"/>
</dbReference>
<dbReference type="SMART" id="SM00287">
    <property type="entry name" value="SH3b"/>
    <property type="match status" value="1"/>
</dbReference>
<sequence length="381" mass="41350">MNNQLLLLGVMGALLTGCEDKPAGRPEQQPARVTSQPAAPVAADACADALTVLLAHSSFASPFKPHLGAELEAQNETQLRVRLRVAADGEAGPATIVGWVRLELANRQLLDFTNDPENPVPLTFRRADWDRVVACAQASRTAAVAFADLFPEGAVIPFTPAQLLLPGADSGRQAFRRKLAAYEIQHSTKDSFDPQNLLQLVNHDVFANAEGHIPSSWLAYFIQKYDLPVRDQTAVFEQAIAQEDAGAVAVLLARGYLVSARQLRVAAATQAASDAARERNRHHQGLDEQGNPTFYEDDKSTIRAIVRQLTARYGMATVTDPDGYVNVRQAPGTAAAVVGRAANGDKITVLDNTGKWWHLETRTGTRGFVFANRVTLRQGKK</sequence>
<evidence type="ECO:0000313" key="4">
    <source>
        <dbReference type="Proteomes" id="UP000618931"/>
    </source>
</evidence>
<accession>A0ABS0I3G1</accession>
<dbReference type="Gene3D" id="2.30.30.40">
    <property type="entry name" value="SH3 Domains"/>
    <property type="match status" value="1"/>
</dbReference>
<protein>
    <submittedName>
        <fullName evidence="3">SH3 domain-containing protein</fullName>
    </submittedName>
</protein>
<reference evidence="3 4" key="1">
    <citation type="submission" date="2020-11" db="EMBL/GenBank/DDBJ databases">
        <authorList>
            <person name="Kim M.K."/>
        </authorList>
    </citation>
    <scope>NUCLEOTIDE SEQUENCE [LARGE SCALE GENOMIC DNA]</scope>
    <source>
        <strain evidence="3 4">BT662</strain>
    </source>
</reference>
<dbReference type="EMBL" id="JADQDM010000003">
    <property type="protein sequence ID" value="MBF9221331.1"/>
    <property type="molecule type" value="Genomic_DNA"/>
</dbReference>
<feature type="domain" description="SH3b" evidence="2">
    <location>
        <begin position="313"/>
        <end position="378"/>
    </location>
</feature>
<dbReference type="Pfam" id="PF08239">
    <property type="entry name" value="SH3_3"/>
    <property type="match status" value="1"/>
</dbReference>
<dbReference type="InterPro" id="IPR003646">
    <property type="entry name" value="SH3-like_bac-type"/>
</dbReference>
<gene>
    <name evidence="3" type="ORF">I2H31_09455</name>
</gene>
<keyword evidence="4" id="KW-1185">Reference proteome</keyword>
<feature type="region of interest" description="Disordered" evidence="1">
    <location>
        <begin position="274"/>
        <end position="293"/>
    </location>
</feature>
<evidence type="ECO:0000256" key="1">
    <source>
        <dbReference type="SAM" id="MobiDB-lite"/>
    </source>
</evidence>
<proteinExistence type="predicted"/>
<comment type="caution">
    <text evidence="3">The sequence shown here is derived from an EMBL/GenBank/DDBJ whole genome shotgun (WGS) entry which is preliminary data.</text>
</comment>
<name>A0ABS0I3G1_9BACT</name>
<evidence type="ECO:0000259" key="2">
    <source>
        <dbReference type="PROSITE" id="PS51781"/>
    </source>
</evidence>